<reference evidence="2 3" key="1">
    <citation type="submission" date="2013-02" db="EMBL/GenBank/DDBJ databases">
        <authorList>
            <person name="Harkins D.M."/>
            <person name="Durkin A.S."/>
            <person name="Brinkac L.M."/>
            <person name="Haft D.H."/>
            <person name="Selengut J.D."/>
            <person name="Sanka R."/>
            <person name="DePew J."/>
            <person name="Purushe J."/>
            <person name="Tulsiani S.M."/>
            <person name="Graham G.C."/>
            <person name="Burns M.-A."/>
            <person name="Dohnt M.F."/>
            <person name="Smythe L.D."/>
            <person name="McKay D.B."/>
            <person name="Craig S.B."/>
            <person name="Vinetz J.M."/>
            <person name="Sutton G.G."/>
            <person name="Nierman W.C."/>
            <person name="Fouts D.E."/>
        </authorList>
    </citation>
    <scope>NUCLEOTIDE SEQUENCE [LARGE SCALE GENOMIC DNA]</scope>
    <source>
        <strain evidence="2 3">LT2050</strain>
    </source>
</reference>
<organism evidence="2 3">
    <name type="scientific">Leptospira interrogans serovar Copenhageni str. LT2050</name>
    <dbReference type="NCBI Taxonomy" id="1001598"/>
    <lineage>
        <taxon>Bacteria</taxon>
        <taxon>Pseudomonadati</taxon>
        <taxon>Spirochaetota</taxon>
        <taxon>Spirochaetia</taxon>
        <taxon>Leptospirales</taxon>
        <taxon>Leptospiraceae</taxon>
        <taxon>Leptospira</taxon>
    </lineage>
</organism>
<accession>M3IE23</accession>
<proteinExistence type="predicted"/>
<feature type="transmembrane region" description="Helical" evidence="1">
    <location>
        <begin position="6"/>
        <end position="24"/>
    </location>
</feature>
<sequence length="105" mass="12018">MEWIRSLPVFNGILLAVLILILIFPKDCSLSSIFYGKKPISPREQKNAIEIQNSFRNVYRLAKDSVVSIRTKKVNRLQVLITILILETKDSLLLGADFLFTKKVI</sequence>
<comment type="caution">
    <text evidence="2">The sequence shown here is derived from an EMBL/GenBank/DDBJ whole genome shotgun (WGS) entry which is preliminary data.</text>
</comment>
<gene>
    <name evidence="2" type="ORF">LEP1GSC150_0698</name>
</gene>
<protein>
    <submittedName>
        <fullName evidence="2">Uncharacterized protein</fullName>
    </submittedName>
</protein>
<evidence type="ECO:0000256" key="1">
    <source>
        <dbReference type="SAM" id="Phobius"/>
    </source>
</evidence>
<keyword evidence="1" id="KW-0812">Transmembrane</keyword>
<evidence type="ECO:0000313" key="2">
    <source>
        <dbReference type="EMBL" id="EMG18967.1"/>
    </source>
</evidence>
<keyword evidence="1" id="KW-0472">Membrane</keyword>
<name>M3IE23_LEPIT</name>
<dbReference type="AlphaFoldDB" id="M3IE23"/>
<keyword evidence="1" id="KW-1133">Transmembrane helix</keyword>
<evidence type="ECO:0000313" key="3">
    <source>
        <dbReference type="Proteomes" id="UP000011778"/>
    </source>
</evidence>
<dbReference type="EMBL" id="AFMD02000583">
    <property type="protein sequence ID" value="EMG18967.1"/>
    <property type="molecule type" value="Genomic_DNA"/>
</dbReference>
<dbReference type="Proteomes" id="UP000011778">
    <property type="component" value="Unassembled WGS sequence"/>
</dbReference>